<evidence type="ECO:0000256" key="5">
    <source>
        <dbReference type="SAM" id="Phobius"/>
    </source>
</evidence>
<dbReference type="InterPro" id="IPR020904">
    <property type="entry name" value="Sc_DH/Rdtase_CS"/>
</dbReference>
<dbReference type="PANTHER" id="PTHR42901:SF1">
    <property type="entry name" value="ALCOHOL DEHYDROGENASE"/>
    <property type="match status" value="1"/>
</dbReference>
<keyword evidence="8" id="KW-1185">Reference proteome</keyword>
<protein>
    <submittedName>
        <fullName evidence="7">NADP-dependent 3-hydroxy acid dehydrogenase</fullName>
    </submittedName>
</protein>
<dbReference type="PRINTS" id="PR00081">
    <property type="entry name" value="GDHRDH"/>
</dbReference>
<dbReference type="PANTHER" id="PTHR42901">
    <property type="entry name" value="ALCOHOL DEHYDROGENASE"/>
    <property type="match status" value="1"/>
</dbReference>
<comment type="similarity">
    <text evidence="2">Belongs to the short-chain dehydrogenases/reductases (SDR) family.</text>
</comment>
<dbReference type="Gene3D" id="1.20.1250.20">
    <property type="entry name" value="MFS general substrate transporter like domains"/>
    <property type="match status" value="1"/>
</dbReference>
<feature type="transmembrane region" description="Helical" evidence="5">
    <location>
        <begin position="255"/>
        <end position="277"/>
    </location>
</feature>
<dbReference type="GO" id="GO:0016020">
    <property type="term" value="C:membrane"/>
    <property type="evidence" value="ECO:0007669"/>
    <property type="project" value="UniProtKB-SubCell"/>
</dbReference>
<feature type="transmembrane region" description="Helical" evidence="5">
    <location>
        <begin position="181"/>
        <end position="199"/>
    </location>
</feature>
<feature type="transmembrane region" description="Helical" evidence="5">
    <location>
        <begin position="79"/>
        <end position="100"/>
    </location>
</feature>
<evidence type="ECO:0000256" key="2">
    <source>
        <dbReference type="ARBA" id="ARBA00006484"/>
    </source>
</evidence>
<reference evidence="7" key="2">
    <citation type="submission" date="2020-03" db="EMBL/GenBank/DDBJ databases">
        <authorList>
            <person name="Fu F.-F."/>
            <person name="Chen J."/>
        </authorList>
    </citation>
    <scope>NUCLEOTIDE SEQUENCE</scope>
    <source>
        <strain evidence="7">Lc1</strain>
    </source>
</reference>
<gene>
    <name evidence="7" type="ORF">GCG54_00008985</name>
</gene>
<dbReference type="Proteomes" id="UP000613401">
    <property type="component" value="Unassembled WGS sequence"/>
</dbReference>
<reference evidence="7" key="1">
    <citation type="journal article" date="2020" name="Phytopathology">
        <title>Genome sequence and comparative analysis of Colletotrichum gloeosporioides isolated from Liriodendron leaves.</title>
        <authorList>
            <person name="Fu F.F."/>
            <person name="Hao Z."/>
            <person name="Wang P."/>
            <person name="Lu Y."/>
            <person name="Xue L.J."/>
            <person name="Wei G."/>
            <person name="Tian Y."/>
            <person name="Baishi H."/>
            <person name="Xu H."/>
            <person name="Shi J."/>
            <person name="Cheng T."/>
            <person name="Wang G."/>
            <person name="Yi Y."/>
            <person name="Chen J."/>
        </authorList>
    </citation>
    <scope>NUCLEOTIDE SEQUENCE</scope>
    <source>
        <strain evidence="7">Lc1</strain>
    </source>
</reference>
<feature type="transmembrane region" description="Helical" evidence="5">
    <location>
        <begin position="23"/>
        <end position="42"/>
    </location>
</feature>
<dbReference type="PRINTS" id="PR00080">
    <property type="entry name" value="SDRFAMILY"/>
</dbReference>
<sequence>MLDSSIVATSLYTIGAEFESMDLINWVALAYTLTYLSCAVLFARVSDVIGRRNAFLASFVIFFCFSLGCGFSQNLEQLIACRALQGLGGSGLYSITMIIFPEVSPKHLRQHIASLVGMVIASAGVLGPVLGGILTHYTSWRWIFWINGPVGFVSMVVFYLTWPQAEHLPSLQRRTWKELDFVGSFLLVAGSVLVVFSFQNVGSDGDKWHRAIFIVPVTVGVFSFIALVSWETLVARFWDKRVMAAIPIRLLRNHVYVAAMLHTMFLGFPYLLVVYAFPVHLQIVNNKSSLLAGILLLPMLGSVALGSTLGGLVSKNRNLLFETLLTASCFMTLGCGLLTTLSPSAELEPKALGFLTLIGFGFGLSATSATILGTTESEIPDHVRSLSSTLCSRHHLRLSSTFQTIFNKSHIRTIMSATAAARRLEGKTVLITGASSGIGKSTAFEYARTSPNNLKLILTARRIDSLKEIAAKINEEVGNGVKIHPVKLDVSNPEEVRQLVPNLPEDFKDISILVNNAGLVKGVAKAPEIAEEDINVMFATNVTGLINITQAILPIFKARPDGGGGDIINIGSIAGREPYPGGSIYCATKAAVRSFTDSLRKELIATRIRVIEIDPGQVETEFSVVRFYGDKSKADAVYAGCEPLTPDDIAEVVVFTSTRRENVVVADTLIFPQHQGAAGILHRKS</sequence>
<evidence type="ECO:0000256" key="4">
    <source>
        <dbReference type="ARBA" id="ARBA00023002"/>
    </source>
</evidence>
<dbReference type="RefSeq" id="XP_045257854.1">
    <property type="nucleotide sequence ID" value="XM_045408938.1"/>
</dbReference>
<dbReference type="InterPro" id="IPR011701">
    <property type="entry name" value="MFS"/>
</dbReference>
<keyword evidence="5" id="KW-1133">Transmembrane helix</keyword>
<feature type="transmembrane region" description="Helical" evidence="5">
    <location>
        <begin position="211"/>
        <end position="234"/>
    </location>
</feature>
<dbReference type="GO" id="GO:0022857">
    <property type="term" value="F:transmembrane transporter activity"/>
    <property type="evidence" value="ECO:0007669"/>
    <property type="project" value="InterPro"/>
</dbReference>
<evidence type="ECO:0000313" key="7">
    <source>
        <dbReference type="EMBL" id="KAF3798694.1"/>
    </source>
</evidence>
<feature type="transmembrane region" description="Helical" evidence="5">
    <location>
        <begin position="351"/>
        <end position="372"/>
    </location>
</feature>
<dbReference type="PROSITE" id="PS50850">
    <property type="entry name" value="MFS"/>
    <property type="match status" value="1"/>
</dbReference>
<dbReference type="InterPro" id="IPR020846">
    <property type="entry name" value="MFS_dom"/>
</dbReference>
<feature type="transmembrane region" description="Helical" evidence="5">
    <location>
        <begin position="112"/>
        <end position="134"/>
    </location>
</feature>
<dbReference type="AlphaFoldDB" id="A0A8H4FF42"/>
<evidence type="ECO:0000256" key="3">
    <source>
        <dbReference type="ARBA" id="ARBA00022857"/>
    </source>
</evidence>
<feature type="domain" description="Major facilitator superfamily (MFS) profile" evidence="6">
    <location>
        <begin position="1"/>
        <end position="451"/>
    </location>
</feature>
<dbReference type="GO" id="GO:0016616">
    <property type="term" value="F:oxidoreductase activity, acting on the CH-OH group of donors, NAD or NADP as acceptor"/>
    <property type="evidence" value="ECO:0007669"/>
    <property type="project" value="UniProtKB-ARBA"/>
</dbReference>
<keyword evidence="5" id="KW-0472">Membrane</keyword>
<dbReference type="EMBL" id="WVTB01000092">
    <property type="protein sequence ID" value="KAF3798694.1"/>
    <property type="molecule type" value="Genomic_DNA"/>
</dbReference>
<evidence type="ECO:0000259" key="6">
    <source>
        <dbReference type="PROSITE" id="PS50850"/>
    </source>
</evidence>
<dbReference type="InterPro" id="IPR036291">
    <property type="entry name" value="NAD(P)-bd_dom_sf"/>
</dbReference>
<comment type="subcellular location">
    <subcellularLocation>
        <location evidence="1">Membrane</location>
        <topology evidence="1">Multi-pass membrane protein</topology>
    </subcellularLocation>
</comment>
<dbReference type="Pfam" id="PF07690">
    <property type="entry name" value="MFS_1"/>
    <property type="match status" value="1"/>
</dbReference>
<evidence type="ECO:0000256" key="1">
    <source>
        <dbReference type="ARBA" id="ARBA00004141"/>
    </source>
</evidence>
<keyword evidence="3" id="KW-0521">NADP</keyword>
<keyword evidence="5" id="KW-0812">Transmembrane</keyword>
<dbReference type="PROSITE" id="PS00061">
    <property type="entry name" value="ADH_SHORT"/>
    <property type="match status" value="1"/>
</dbReference>
<dbReference type="FunFam" id="3.40.50.720:FF:000047">
    <property type="entry name" value="NADP-dependent L-serine/L-allo-threonine dehydrogenase"/>
    <property type="match status" value="1"/>
</dbReference>
<keyword evidence="4" id="KW-0560">Oxidoreductase</keyword>
<proteinExistence type="inferred from homology"/>
<comment type="caution">
    <text evidence="7">The sequence shown here is derived from an EMBL/GenBank/DDBJ whole genome shotgun (WGS) entry which is preliminary data.</text>
</comment>
<dbReference type="Pfam" id="PF00106">
    <property type="entry name" value="adh_short"/>
    <property type="match status" value="1"/>
</dbReference>
<organism evidence="7 8">
    <name type="scientific">Colletotrichum gloeosporioides</name>
    <name type="common">Anthracnose fungus</name>
    <name type="synonym">Glomerella cingulata</name>
    <dbReference type="NCBI Taxonomy" id="474922"/>
    <lineage>
        <taxon>Eukaryota</taxon>
        <taxon>Fungi</taxon>
        <taxon>Dikarya</taxon>
        <taxon>Ascomycota</taxon>
        <taxon>Pezizomycotina</taxon>
        <taxon>Sordariomycetes</taxon>
        <taxon>Hypocreomycetidae</taxon>
        <taxon>Glomerellales</taxon>
        <taxon>Glomerellaceae</taxon>
        <taxon>Colletotrichum</taxon>
        <taxon>Colletotrichum gloeosporioides species complex</taxon>
    </lineage>
</organism>
<feature type="transmembrane region" description="Helical" evidence="5">
    <location>
        <begin position="319"/>
        <end position="339"/>
    </location>
</feature>
<dbReference type="SUPFAM" id="SSF51735">
    <property type="entry name" value="NAD(P)-binding Rossmann-fold domains"/>
    <property type="match status" value="1"/>
</dbReference>
<dbReference type="InterPro" id="IPR002347">
    <property type="entry name" value="SDR_fam"/>
</dbReference>
<dbReference type="InterPro" id="IPR036259">
    <property type="entry name" value="MFS_trans_sf"/>
</dbReference>
<name>A0A8H4FF42_COLGL</name>
<dbReference type="Gene3D" id="1.20.1720.10">
    <property type="entry name" value="Multidrug resistance protein D"/>
    <property type="match status" value="1"/>
</dbReference>
<dbReference type="Gene3D" id="3.40.50.720">
    <property type="entry name" value="NAD(P)-binding Rossmann-like Domain"/>
    <property type="match status" value="1"/>
</dbReference>
<accession>A0A8H4FF42</accession>
<dbReference type="GeneID" id="69016121"/>
<feature type="transmembrane region" description="Helical" evidence="5">
    <location>
        <begin position="289"/>
        <end position="312"/>
    </location>
</feature>
<feature type="transmembrane region" description="Helical" evidence="5">
    <location>
        <begin position="54"/>
        <end position="73"/>
    </location>
</feature>
<feature type="transmembrane region" description="Helical" evidence="5">
    <location>
        <begin position="140"/>
        <end position="160"/>
    </location>
</feature>
<evidence type="ECO:0000313" key="8">
    <source>
        <dbReference type="Proteomes" id="UP000613401"/>
    </source>
</evidence>
<dbReference type="SUPFAM" id="SSF103473">
    <property type="entry name" value="MFS general substrate transporter"/>
    <property type="match status" value="1"/>
</dbReference>